<comment type="caution">
    <text evidence="4">The sequence shown here is derived from an EMBL/GenBank/DDBJ whole genome shotgun (WGS) entry which is preliminary data.</text>
</comment>
<organism evidence="4 5">
    <name type="scientific">Marinobacter guineae</name>
    <dbReference type="NCBI Taxonomy" id="432303"/>
    <lineage>
        <taxon>Bacteria</taxon>
        <taxon>Pseudomonadati</taxon>
        <taxon>Pseudomonadota</taxon>
        <taxon>Gammaproteobacteria</taxon>
        <taxon>Pseudomonadales</taxon>
        <taxon>Marinobacteraceae</taxon>
        <taxon>Marinobacter</taxon>
    </lineage>
</organism>
<sequence>MKKLHSLAFYALLTPAITLSSGALLAAQGSSEDTDLGEQSMGQDADPKTQSPQQDKTVTKSKYNTDEPADQEMGNQSGMQNKGYMESPPANGMMASDLIGTELKTSGDESVGEIGDLIIDQDGKVVAVVVNVGGFLAMGDKHVAIDWKAVKMSGNPDDRDLRVDMTRDDLQSAPSYENPAD</sequence>
<evidence type="ECO:0000313" key="4">
    <source>
        <dbReference type="EMBL" id="PHQ27128.1"/>
    </source>
</evidence>
<keyword evidence="2" id="KW-0732">Signal</keyword>
<dbReference type="InterPro" id="IPR011033">
    <property type="entry name" value="PRC_barrel-like_sf"/>
</dbReference>
<dbReference type="EMBL" id="NTFI01000001">
    <property type="protein sequence ID" value="PHQ27128.1"/>
    <property type="molecule type" value="Genomic_DNA"/>
</dbReference>
<dbReference type="PANTHER" id="PTHR36505">
    <property type="entry name" value="BLR1072 PROTEIN"/>
    <property type="match status" value="1"/>
</dbReference>
<dbReference type="Proteomes" id="UP000229044">
    <property type="component" value="Unassembled WGS sequence"/>
</dbReference>
<feature type="compositionally biased region" description="Polar residues" evidence="1">
    <location>
        <begin position="48"/>
        <end position="62"/>
    </location>
</feature>
<feature type="region of interest" description="Disordered" evidence="1">
    <location>
        <begin position="27"/>
        <end position="95"/>
    </location>
</feature>
<dbReference type="AlphaFoldDB" id="A0A2G1VK51"/>
<feature type="compositionally biased region" description="Basic and acidic residues" evidence="1">
    <location>
        <begin position="156"/>
        <end position="170"/>
    </location>
</feature>
<evidence type="ECO:0000256" key="1">
    <source>
        <dbReference type="SAM" id="MobiDB-lite"/>
    </source>
</evidence>
<dbReference type="Gene3D" id="2.30.30.240">
    <property type="entry name" value="PRC-barrel domain"/>
    <property type="match status" value="1"/>
</dbReference>
<feature type="signal peptide" evidence="2">
    <location>
        <begin position="1"/>
        <end position="26"/>
    </location>
</feature>
<reference evidence="4 5" key="1">
    <citation type="submission" date="2017-09" db="EMBL/GenBank/DDBJ databases">
        <title>The draft genome sequences of Marinobacter guineae M3B.</title>
        <authorList>
            <person name="Cao J."/>
        </authorList>
    </citation>
    <scope>NUCLEOTIDE SEQUENCE [LARGE SCALE GENOMIC DNA]</scope>
    <source>
        <strain evidence="4 5">M3B</strain>
    </source>
</reference>
<dbReference type="InterPro" id="IPR027275">
    <property type="entry name" value="PRC-brl_dom"/>
</dbReference>
<dbReference type="OrthoDB" id="6366681at2"/>
<keyword evidence="5" id="KW-1185">Reference proteome</keyword>
<gene>
    <name evidence="4" type="ORF">CLH62_06000</name>
</gene>
<protein>
    <recommendedName>
        <fullName evidence="3">PRC-barrel domain-containing protein</fullName>
    </recommendedName>
</protein>
<dbReference type="RefSeq" id="WP_099617197.1">
    <property type="nucleotide sequence ID" value="NZ_KZ319339.1"/>
</dbReference>
<evidence type="ECO:0000313" key="5">
    <source>
        <dbReference type="Proteomes" id="UP000229044"/>
    </source>
</evidence>
<dbReference type="PANTHER" id="PTHR36505:SF1">
    <property type="entry name" value="BLR1072 PROTEIN"/>
    <property type="match status" value="1"/>
</dbReference>
<feature type="domain" description="PRC-barrel" evidence="3">
    <location>
        <begin position="95"/>
        <end position="164"/>
    </location>
</feature>
<accession>A0A2G1VK51</accession>
<dbReference type="SUPFAM" id="SSF50346">
    <property type="entry name" value="PRC-barrel domain"/>
    <property type="match status" value="1"/>
</dbReference>
<feature type="chain" id="PRO_5013800526" description="PRC-barrel domain-containing protein" evidence="2">
    <location>
        <begin position="27"/>
        <end position="181"/>
    </location>
</feature>
<feature type="region of interest" description="Disordered" evidence="1">
    <location>
        <begin position="153"/>
        <end position="181"/>
    </location>
</feature>
<proteinExistence type="predicted"/>
<name>A0A2G1VK51_9GAMM</name>
<evidence type="ECO:0000256" key="2">
    <source>
        <dbReference type="SAM" id="SignalP"/>
    </source>
</evidence>
<evidence type="ECO:0000259" key="3">
    <source>
        <dbReference type="Pfam" id="PF05239"/>
    </source>
</evidence>
<dbReference type="Pfam" id="PF05239">
    <property type="entry name" value="PRC"/>
    <property type="match status" value="1"/>
</dbReference>